<reference evidence="1 2" key="1">
    <citation type="submission" date="2013-09" db="EMBL/GenBank/DDBJ databases">
        <title>Genome sequencing of Phaeobacter antarcticus sp. nov. SM1211.</title>
        <authorList>
            <person name="Zhang X.-Y."/>
            <person name="Liu C."/>
            <person name="Chen X.-L."/>
            <person name="Xie B.-B."/>
            <person name="Qin Q.-L."/>
            <person name="Rong J.-C."/>
            <person name="Zhang Y.-Z."/>
        </authorList>
    </citation>
    <scope>NUCLEOTIDE SEQUENCE [LARGE SCALE GENOMIC DNA]</scope>
    <source>
        <strain evidence="1 2">SM1211</strain>
    </source>
</reference>
<protein>
    <submittedName>
        <fullName evidence="1">Uncharacterized protein</fullName>
    </submittedName>
</protein>
<evidence type="ECO:0000313" key="1">
    <source>
        <dbReference type="EMBL" id="PIL17169.1"/>
    </source>
</evidence>
<dbReference type="EMBL" id="AWWI01000170">
    <property type="protein sequence ID" value="PIL17169.1"/>
    <property type="molecule type" value="Genomic_DNA"/>
</dbReference>
<name>A0A2G8R6J7_9RHOB</name>
<proteinExistence type="predicted"/>
<evidence type="ECO:0000313" key="2">
    <source>
        <dbReference type="Proteomes" id="UP000231259"/>
    </source>
</evidence>
<gene>
    <name evidence="1" type="ORF">P775_24905</name>
</gene>
<organism evidence="1 2">
    <name type="scientific">Puniceibacterium antarcticum</name>
    <dbReference type="NCBI Taxonomy" id="1206336"/>
    <lineage>
        <taxon>Bacteria</taxon>
        <taxon>Pseudomonadati</taxon>
        <taxon>Pseudomonadota</taxon>
        <taxon>Alphaproteobacteria</taxon>
        <taxon>Rhodobacterales</taxon>
        <taxon>Paracoccaceae</taxon>
        <taxon>Puniceibacterium</taxon>
    </lineage>
</organism>
<comment type="caution">
    <text evidence="1">The sequence shown here is derived from an EMBL/GenBank/DDBJ whole genome shotgun (WGS) entry which is preliminary data.</text>
</comment>
<dbReference type="Proteomes" id="UP000231259">
    <property type="component" value="Unassembled WGS sequence"/>
</dbReference>
<keyword evidence="2" id="KW-1185">Reference proteome</keyword>
<accession>A0A2G8R6J7</accession>
<sequence length="38" mass="4071">MAPLWRLVIDIPSGDQLYSASLAGLKRSAKISATGKVR</sequence>
<dbReference type="AlphaFoldDB" id="A0A2G8R6J7"/>